<sequence length="22" mass="2482">MAYVVFVGWSLLLIAPLDPVMF</sequence>
<gene>
    <name evidence="2" type="ORF">AN1_LOCUS9908</name>
    <name evidence="1" type="ORF">C24_LOCUS9755</name>
</gene>
<evidence type="ECO:0000313" key="4">
    <source>
        <dbReference type="Proteomes" id="UP000434276"/>
    </source>
</evidence>
<dbReference type="EMBL" id="CACSHJ010000088">
    <property type="protein sequence ID" value="CAA0374628.1"/>
    <property type="molecule type" value="Genomic_DNA"/>
</dbReference>
<evidence type="ECO:0000313" key="2">
    <source>
        <dbReference type="EMBL" id="VYS54453.1"/>
    </source>
</evidence>
<accession>A0A654EYV1</accession>
<protein>
    <submittedName>
        <fullName evidence="1">Uncharacterized protein</fullName>
    </submittedName>
</protein>
<evidence type="ECO:0000313" key="1">
    <source>
        <dbReference type="EMBL" id="CAA0374628.1"/>
    </source>
</evidence>
<name>A0A5S9X3Y3_ARATH</name>
<reference evidence="1 4" key="1">
    <citation type="submission" date="2019-12" db="EMBL/GenBank/DDBJ databases">
        <authorList>
            <person name="Jiao W.-B."/>
            <person name="Schneeberger K."/>
        </authorList>
    </citation>
    <scope>NUCLEOTIDE SEQUENCE [LARGE SCALE GENOMIC DNA]</scope>
    <source>
        <strain evidence="3">cv. An-1</strain>
        <strain evidence="4">cv. C24</strain>
    </source>
</reference>
<dbReference type="EMBL" id="CACRSJ010000105">
    <property type="protein sequence ID" value="VYS54453.1"/>
    <property type="molecule type" value="Genomic_DNA"/>
</dbReference>
<organism evidence="1 4">
    <name type="scientific">Arabidopsis thaliana</name>
    <name type="common">Mouse-ear cress</name>
    <dbReference type="NCBI Taxonomy" id="3702"/>
    <lineage>
        <taxon>Eukaryota</taxon>
        <taxon>Viridiplantae</taxon>
        <taxon>Streptophyta</taxon>
        <taxon>Embryophyta</taxon>
        <taxon>Tracheophyta</taxon>
        <taxon>Spermatophyta</taxon>
        <taxon>Magnoliopsida</taxon>
        <taxon>eudicotyledons</taxon>
        <taxon>Gunneridae</taxon>
        <taxon>Pentapetalae</taxon>
        <taxon>rosids</taxon>
        <taxon>malvids</taxon>
        <taxon>Brassicales</taxon>
        <taxon>Brassicaceae</taxon>
        <taxon>Camelineae</taxon>
        <taxon>Arabidopsis</taxon>
    </lineage>
</organism>
<dbReference type="AlphaFoldDB" id="A0A5S9X3Y3"/>
<dbReference type="Proteomes" id="UP000426265">
    <property type="component" value="Unassembled WGS sequence"/>
</dbReference>
<dbReference type="Proteomes" id="UP000434276">
    <property type="component" value="Unassembled WGS sequence"/>
</dbReference>
<proteinExistence type="predicted"/>
<accession>A0A5S9X3Y3</accession>
<evidence type="ECO:0000313" key="3">
    <source>
        <dbReference type="Proteomes" id="UP000426265"/>
    </source>
</evidence>